<dbReference type="PANTHER" id="PTHR33219">
    <property type="entry name" value="YLMG HOMOLOG PROTEIN 2, CHLOROPLASTIC"/>
    <property type="match status" value="1"/>
</dbReference>
<dbReference type="Pfam" id="PF02325">
    <property type="entry name" value="CCB3_YggT"/>
    <property type="match status" value="1"/>
</dbReference>
<comment type="similarity">
    <text evidence="1">Belongs to the YggT family.</text>
</comment>
<feature type="transmembrane region" description="Helical" evidence="2">
    <location>
        <begin position="42"/>
        <end position="67"/>
    </location>
</feature>
<dbReference type="AlphaFoldDB" id="A0A347WNU6"/>
<keyword evidence="2" id="KW-0472">Membrane</keyword>
<dbReference type="EMBL" id="CP023434">
    <property type="protein sequence ID" value="AXY26753.1"/>
    <property type="molecule type" value="Genomic_DNA"/>
</dbReference>
<proteinExistence type="inferred from homology"/>
<dbReference type="KEGG" id="abae:CL176_08130"/>
<dbReference type="OrthoDB" id="47652at2"/>
<name>A0A347WNU6_9LACT</name>
<evidence type="ECO:0000256" key="2">
    <source>
        <dbReference type="SAM" id="Phobius"/>
    </source>
</evidence>
<keyword evidence="2" id="KW-1133">Transmembrane helix</keyword>
<protein>
    <submittedName>
        <fullName evidence="3">YggT family protein</fullName>
    </submittedName>
</protein>
<dbReference type="PANTHER" id="PTHR33219:SF14">
    <property type="entry name" value="PROTEIN COFACTOR ASSEMBLY OF COMPLEX C SUBUNIT B CCB3, CHLOROPLASTIC-RELATED"/>
    <property type="match status" value="1"/>
</dbReference>
<reference evidence="3 4" key="1">
    <citation type="submission" date="2017-09" db="EMBL/GenBank/DDBJ databases">
        <title>Complete genome sequence of Oxytococcus suis strain ZY16052.</title>
        <authorList>
            <person name="Li F."/>
        </authorList>
    </citation>
    <scope>NUCLEOTIDE SEQUENCE [LARGE SCALE GENOMIC DNA]</scope>
    <source>
        <strain evidence="3 4">ZY16052</strain>
    </source>
</reference>
<gene>
    <name evidence="3" type="ORF">CL176_08130</name>
</gene>
<evidence type="ECO:0000256" key="1">
    <source>
        <dbReference type="ARBA" id="ARBA00010894"/>
    </source>
</evidence>
<dbReference type="Proteomes" id="UP000263232">
    <property type="component" value="Chromosome"/>
</dbReference>
<accession>A0A347WNU6</accession>
<evidence type="ECO:0000313" key="4">
    <source>
        <dbReference type="Proteomes" id="UP000263232"/>
    </source>
</evidence>
<dbReference type="GO" id="GO:0016020">
    <property type="term" value="C:membrane"/>
    <property type="evidence" value="ECO:0007669"/>
    <property type="project" value="InterPro"/>
</dbReference>
<keyword evidence="4" id="KW-1185">Reference proteome</keyword>
<sequence length="79" mass="9095">MTLFTLYSWVLVIYAVMSWLPGARDSSFGQLIQRLARPYLNFFDQVIPSFGGISFSVIIGLMVLQLIQRGLVWFLTLFM</sequence>
<feature type="transmembrane region" description="Helical" evidence="2">
    <location>
        <begin position="6"/>
        <end position="22"/>
    </location>
</feature>
<organism evidence="3 4">
    <name type="scientific">Suicoccus acidiformans</name>
    <dbReference type="NCBI Taxonomy" id="2036206"/>
    <lineage>
        <taxon>Bacteria</taxon>
        <taxon>Bacillati</taxon>
        <taxon>Bacillota</taxon>
        <taxon>Bacilli</taxon>
        <taxon>Lactobacillales</taxon>
        <taxon>Aerococcaceae</taxon>
        <taxon>Suicoccus</taxon>
    </lineage>
</organism>
<evidence type="ECO:0000313" key="3">
    <source>
        <dbReference type="EMBL" id="AXY26753.1"/>
    </source>
</evidence>
<keyword evidence="2" id="KW-0812">Transmembrane</keyword>
<dbReference type="InterPro" id="IPR003425">
    <property type="entry name" value="CCB3/YggT"/>
</dbReference>